<name>A0ABU7JX55_9NOCA</name>
<dbReference type="PANTHER" id="PTHR43096:SF52">
    <property type="entry name" value="DNAJ HOMOLOG 1, MITOCHONDRIAL-RELATED"/>
    <property type="match status" value="1"/>
</dbReference>
<dbReference type="PROSITE" id="PS50076">
    <property type="entry name" value="DNAJ_2"/>
    <property type="match status" value="1"/>
</dbReference>
<dbReference type="EMBL" id="JAUZMZ010000139">
    <property type="protein sequence ID" value="MEE2034357.1"/>
    <property type="molecule type" value="Genomic_DNA"/>
</dbReference>
<gene>
    <name evidence="4" type="ORF">Q8814_19925</name>
</gene>
<dbReference type="CDD" id="cd06257">
    <property type="entry name" value="DnaJ"/>
    <property type="match status" value="1"/>
</dbReference>
<dbReference type="Pfam" id="PF00226">
    <property type="entry name" value="DnaJ"/>
    <property type="match status" value="1"/>
</dbReference>
<accession>A0ABU7JX55</accession>
<comment type="caution">
    <text evidence="4">The sequence shown here is derived from an EMBL/GenBank/DDBJ whole genome shotgun (WGS) entry which is preliminary data.</text>
</comment>
<dbReference type="SMART" id="SM00271">
    <property type="entry name" value="DnaJ"/>
    <property type="match status" value="1"/>
</dbReference>
<dbReference type="InterPro" id="IPR001623">
    <property type="entry name" value="DnaJ_domain"/>
</dbReference>
<protein>
    <submittedName>
        <fullName evidence="4">J domain-containing protein</fullName>
    </submittedName>
</protein>
<feature type="region of interest" description="Disordered" evidence="2">
    <location>
        <begin position="66"/>
        <end position="94"/>
    </location>
</feature>
<feature type="compositionally biased region" description="Basic and acidic residues" evidence="2">
    <location>
        <begin position="66"/>
        <end position="85"/>
    </location>
</feature>
<reference evidence="4 5" key="1">
    <citation type="submission" date="2023-08" db="EMBL/GenBank/DDBJ databases">
        <authorList>
            <person name="Girao M."/>
            <person name="Carvalho M.F."/>
        </authorList>
    </citation>
    <scope>NUCLEOTIDE SEQUENCE [LARGE SCALE GENOMIC DNA]</scope>
    <source>
        <strain evidence="4 5">CC-R104</strain>
    </source>
</reference>
<dbReference type="Gene3D" id="1.10.287.110">
    <property type="entry name" value="DnaJ domain"/>
    <property type="match status" value="1"/>
</dbReference>
<dbReference type="PRINTS" id="PR00625">
    <property type="entry name" value="JDOMAIN"/>
</dbReference>
<dbReference type="RefSeq" id="WP_330153729.1">
    <property type="nucleotide sequence ID" value="NZ_JAUZMZ010000139.1"/>
</dbReference>
<evidence type="ECO:0000256" key="2">
    <source>
        <dbReference type="SAM" id="MobiDB-lite"/>
    </source>
</evidence>
<dbReference type="Proteomes" id="UP001331936">
    <property type="component" value="Unassembled WGS sequence"/>
</dbReference>
<evidence type="ECO:0000313" key="4">
    <source>
        <dbReference type="EMBL" id="MEE2034357.1"/>
    </source>
</evidence>
<evidence type="ECO:0000313" key="5">
    <source>
        <dbReference type="Proteomes" id="UP001331936"/>
    </source>
</evidence>
<proteinExistence type="predicted"/>
<feature type="domain" description="J" evidence="3">
    <location>
        <begin position="6"/>
        <end position="75"/>
    </location>
</feature>
<organism evidence="4 5">
    <name type="scientific">Rhodococcus chondri</name>
    <dbReference type="NCBI Taxonomy" id="3065941"/>
    <lineage>
        <taxon>Bacteria</taxon>
        <taxon>Bacillati</taxon>
        <taxon>Actinomycetota</taxon>
        <taxon>Actinomycetes</taxon>
        <taxon>Mycobacteriales</taxon>
        <taxon>Nocardiaceae</taxon>
        <taxon>Rhodococcus</taxon>
    </lineage>
</organism>
<keyword evidence="1" id="KW-0143">Chaperone</keyword>
<keyword evidence="5" id="KW-1185">Reference proteome</keyword>
<dbReference type="InterPro" id="IPR036869">
    <property type="entry name" value="J_dom_sf"/>
</dbReference>
<evidence type="ECO:0000259" key="3">
    <source>
        <dbReference type="PROSITE" id="PS50076"/>
    </source>
</evidence>
<sequence length="127" mass="14510">MGTERDPYLVLGVNSSASQAEITRAFHRLLYERHPDTRTECRSADPAADEQLQHVLAAYSLLRDPERRAAHDRRSAELDVPDRGSVRASSKANEPTTIRVQVTFFGARPHRWARAFPLWVGPVRRHR</sequence>
<dbReference type="PANTHER" id="PTHR43096">
    <property type="entry name" value="DNAJ HOMOLOG 1, MITOCHONDRIAL-RELATED"/>
    <property type="match status" value="1"/>
</dbReference>
<evidence type="ECO:0000256" key="1">
    <source>
        <dbReference type="ARBA" id="ARBA00023186"/>
    </source>
</evidence>
<dbReference type="SUPFAM" id="SSF46565">
    <property type="entry name" value="Chaperone J-domain"/>
    <property type="match status" value="1"/>
</dbReference>